<evidence type="ECO:0000313" key="2">
    <source>
        <dbReference type="Proteomes" id="UP000664795"/>
    </source>
</evidence>
<reference evidence="1 2" key="1">
    <citation type="submission" date="2021-03" db="EMBL/GenBank/DDBJ databases">
        <title>Fibrella sp. HMF5036 genome sequencing and assembly.</title>
        <authorList>
            <person name="Kang H."/>
            <person name="Kim H."/>
            <person name="Bae S."/>
            <person name="Joh K."/>
        </authorList>
    </citation>
    <scope>NUCLEOTIDE SEQUENCE [LARGE SCALE GENOMIC DNA]</scope>
    <source>
        <strain evidence="1 2">HMF5036</strain>
    </source>
</reference>
<dbReference type="Gene3D" id="3.90.550.10">
    <property type="entry name" value="Spore Coat Polysaccharide Biosynthesis Protein SpsA, Chain A"/>
    <property type="match status" value="1"/>
</dbReference>
<accession>A0A939K1D8</accession>
<dbReference type="InterPro" id="IPR018641">
    <property type="entry name" value="Trfase_1_rSAM/seldom-assoc"/>
</dbReference>
<dbReference type="EMBL" id="JAFMYU010000019">
    <property type="protein sequence ID" value="MBO0933413.1"/>
    <property type="molecule type" value="Genomic_DNA"/>
</dbReference>
<sequence>MPTHRLVIFVKNPIPGTVKTRIAKTVGAEKAARVYRHLVQYTQQITRYSPWEKIVYYADFVNPNDGWSGYQKAQQADGNLGQRMQQAFQDQFSTKAERVVLIGSDCLAITETHLTQAFAALDTADVVIGPATDGGYYLLGMKELHNNLFANMPWSQPDLLLETTKAITNSKLTVSLLEQLPDIDEWSDYVKAMGHTV</sequence>
<dbReference type="SUPFAM" id="SSF53448">
    <property type="entry name" value="Nucleotide-diphospho-sugar transferases"/>
    <property type="match status" value="1"/>
</dbReference>
<dbReference type="InterPro" id="IPR029044">
    <property type="entry name" value="Nucleotide-diphossugar_trans"/>
</dbReference>
<evidence type="ECO:0000313" key="1">
    <source>
        <dbReference type="EMBL" id="MBO0933413.1"/>
    </source>
</evidence>
<dbReference type="PANTHER" id="PTHR36529:SF1">
    <property type="entry name" value="GLYCOSYLTRANSFERASE"/>
    <property type="match status" value="1"/>
</dbReference>
<dbReference type="NCBIfam" id="TIGR04282">
    <property type="entry name" value="glyco_like_cofC"/>
    <property type="match status" value="1"/>
</dbReference>
<keyword evidence="2" id="KW-1185">Reference proteome</keyword>
<dbReference type="Pfam" id="PF09837">
    <property type="entry name" value="DUF2064"/>
    <property type="match status" value="1"/>
</dbReference>
<name>A0A939K1D8_9BACT</name>
<protein>
    <submittedName>
        <fullName evidence="1">TIGR04282 family arsenosugar biosynthesis glycosyltransferase</fullName>
    </submittedName>
</protein>
<gene>
    <name evidence="1" type="ORF">J2I48_20550</name>
</gene>
<organism evidence="1 2">
    <name type="scientific">Fibrella aquatilis</name>
    <dbReference type="NCBI Taxonomy" id="2817059"/>
    <lineage>
        <taxon>Bacteria</taxon>
        <taxon>Pseudomonadati</taxon>
        <taxon>Bacteroidota</taxon>
        <taxon>Cytophagia</taxon>
        <taxon>Cytophagales</taxon>
        <taxon>Spirosomataceae</taxon>
        <taxon>Fibrella</taxon>
    </lineage>
</organism>
<comment type="caution">
    <text evidence="1">The sequence shown here is derived from an EMBL/GenBank/DDBJ whole genome shotgun (WGS) entry which is preliminary data.</text>
</comment>
<dbReference type="AlphaFoldDB" id="A0A939K1D8"/>
<dbReference type="Proteomes" id="UP000664795">
    <property type="component" value="Unassembled WGS sequence"/>
</dbReference>
<proteinExistence type="predicted"/>
<dbReference type="RefSeq" id="WP_207337379.1">
    <property type="nucleotide sequence ID" value="NZ_JAFMYU010000019.1"/>
</dbReference>
<dbReference type="PANTHER" id="PTHR36529">
    <property type="entry name" value="SLL1095 PROTEIN"/>
    <property type="match status" value="1"/>
</dbReference>